<evidence type="ECO:0000256" key="1">
    <source>
        <dbReference type="ARBA" id="ARBA00022679"/>
    </source>
</evidence>
<accession>A0AAU9ECB2</accession>
<dbReference type="InterPro" id="IPR050483">
    <property type="entry name" value="CoA-transferase_III_domain"/>
</dbReference>
<sequence length="366" mass="40310">MEGYAPLSDIKILDLSALLPGPYCTMLLAAMGAQVLKVENPRGGDLMRRMSPGSFEYLNCQKELISLDLKSSRGRDLFLSLASECQVLVEGFRPGVADRLGVDFDSVAAAVPGIIYCSISGYGQDGPYKDLPGHDLNYMGLTGVLSISGDPNSGRPEFPSGPQYSDLAGSLFAVNAILAALIGQGKSREARWLDVSIAEATGMLIMPRYLEYLERGKPSKEAFMARGPYGVFQTLDGKYLTLGIVEDHFWVNFCRAAGLEELAVDPELQGWQARNRHAARVKPILERVFQTRSREDWLKTLIAADVPVAPLHDLDQWAQDPQLLARGFFGPGQEEKLFASLPHFPVPAMEKRGKGLRCYPFRVQVR</sequence>
<dbReference type="InterPro" id="IPR003673">
    <property type="entry name" value="CoA-Trfase_fam_III"/>
</dbReference>
<organism evidence="2 3">
    <name type="scientific">Desulfoferula mesophila</name>
    <dbReference type="NCBI Taxonomy" id="3058419"/>
    <lineage>
        <taxon>Bacteria</taxon>
        <taxon>Pseudomonadati</taxon>
        <taxon>Thermodesulfobacteriota</taxon>
        <taxon>Desulfarculia</taxon>
        <taxon>Desulfarculales</taxon>
        <taxon>Desulfarculaceae</taxon>
        <taxon>Desulfoferula</taxon>
    </lineage>
</organism>
<keyword evidence="1 2" id="KW-0808">Transferase</keyword>
<proteinExistence type="predicted"/>
<evidence type="ECO:0000313" key="3">
    <source>
        <dbReference type="Proteomes" id="UP001366166"/>
    </source>
</evidence>
<dbReference type="Gene3D" id="3.40.50.10540">
    <property type="entry name" value="Crotonobetainyl-coa:carnitine coa-transferase, domain 1"/>
    <property type="match status" value="1"/>
</dbReference>
<dbReference type="SUPFAM" id="SSF89796">
    <property type="entry name" value="CoA-transferase family III (CaiB/BaiF)"/>
    <property type="match status" value="1"/>
</dbReference>
<dbReference type="RefSeq" id="WP_338606451.1">
    <property type="nucleotide sequence ID" value="NZ_AP028679.1"/>
</dbReference>
<dbReference type="EMBL" id="AP028679">
    <property type="protein sequence ID" value="BEQ14763.1"/>
    <property type="molecule type" value="Genomic_DNA"/>
</dbReference>
<dbReference type="Gene3D" id="3.30.1540.10">
    <property type="entry name" value="formyl-coa transferase, domain 3"/>
    <property type="match status" value="1"/>
</dbReference>
<dbReference type="InterPro" id="IPR023606">
    <property type="entry name" value="CoA-Trfase_III_dom_1_sf"/>
</dbReference>
<name>A0AAU9ECB2_9BACT</name>
<reference evidence="3" key="1">
    <citation type="journal article" date="2023" name="Arch. Microbiol.">
        <title>Desulfoferula mesophilus gen. nov. sp. nov., a mesophilic sulfate-reducing bacterium isolated from a brackish lake sediment.</title>
        <authorList>
            <person name="Watanabe T."/>
            <person name="Yabe T."/>
            <person name="Tsuji J.M."/>
            <person name="Fukui M."/>
        </authorList>
    </citation>
    <scope>NUCLEOTIDE SEQUENCE [LARGE SCALE GENOMIC DNA]</scope>
    <source>
        <strain evidence="3">12FAK</strain>
    </source>
</reference>
<dbReference type="AlphaFoldDB" id="A0AAU9ECB2"/>
<dbReference type="KEGG" id="dmp:FAK_18290"/>
<keyword evidence="3" id="KW-1185">Reference proteome</keyword>
<dbReference type="PANTHER" id="PTHR48207">
    <property type="entry name" value="SUCCINATE--HYDROXYMETHYLGLUTARATE COA-TRANSFERASE"/>
    <property type="match status" value="1"/>
</dbReference>
<dbReference type="Pfam" id="PF02515">
    <property type="entry name" value="CoA_transf_3"/>
    <property type="match status" value="1"/>
</dbReference>
<dbReference type="Proteomes" id="UP001366166">
    <property type="component" value="Chromosome"/>
</dbReference>
<protein>
    <submittedName>
        <fullName evidence="2">CoA transferase</fullName>
    </submittedName>
</protein>
<dbReference type="GO" id="GO:0008410">
    <property type="term" value="F:CoA-transferase activity"/>
    <property type="evidence" value="ECO:0007669"/>
    <property type="project" value="TreeGrafter"/>
</dbReference>
<evidence type="ECO:0000313" key="2">
    <source>
        <dbReference type="EMBL" id="BEQ14763.1"/>
    </source>
</evidence>
<gene>
    <name evidence="2" type="ORF">FAK_18290</name>
</gene>
<dbReference type="PANTHER" id="PTHR48207:SF4">
    <property type="entry name" value="BLL6097 PROTEIN"/>
    <property type="match status" value="1"/>
</dbReference>
<dbReference type="InterPro" id="IPR044855">
    <property type="entry name" value="CoA-Trfase_III_dom3_sf"/>
</dbReference>